<dbReference type="InterPro" id="IPR000944">
    <property type="entry name" value="Tscrpt_reg_Rrf2"/>
</dbReference>
<name>A0A840A039_9CAUL</name>
<dbReference type="PANTHER" id="PTHR33221">
    <property type="entry name" value="WINGED HELIX-TURN-HELIX TRANSCRIPTIONAL REGULATOR, RRF2 FAMILY"/>
    <property type="match status" value="1"/>
</dbReference>
<organism evidence="2 3">
    <name type="scientific">Phenylobacterium haematophilum</name>
    <dbReference type="NCBI Taxonomy" id="98513"/>
    <lineage>
        <taxon>Bacteria</taxon>
        <taxon>Pseudomonadati</taxon>
        <taxon>Pseudomonadota</taxon>
        <taxon>Alphaproteobacteria</taxon>
        <taxon>Caulobacterales</taxon>
        <taxon>Caulobacteraceae</taxon>
        <taxon>Phenylobacterium</taxon>
    </lineage>
</organism>
<dbReference type="Gene3D" id="1.10.10.10">
    <property type="entry name" value="Winged helix-like DNA-binding domain superfamily/Winged helix DNA-binding domain"/>
    <property type="match status" value="1"/>
</dbReference>
<evidence type="ECO:0000313" key="2">
    <source>
        <dbReference type="EMBL" id="MBB3891976.1"/>
    </source>
</evidence>
<dbReference type="InterPro" id="IPR036390">
    <property type="entry name" value="WH_DNA-bd_sf"/>
</dbReference>
<dbReference type="PANTHER" id="PTHR33221:SF4">
    <property type="entry name" value="HTH-TYPE TRANSCRIPTIONAL REPRESSOR NSRR"/>
    <property type="match status" value="1"/>
</dbReference>
<proteinExistence type="predicted"/>
<keyword evidence="3" id="KW-1185">Reference proteome</keyword>
<dbReference type="PROSITE" id="PS51197">
    <property type="entry name" value="HTH_RRF2_2"/>
    <property type="match status" value="1"/>
</dbReference>
<dbReference type="GO" id="GO:0003700">
    <property type="term" value="F:DNA-binding transcription factor activity"/>
    <property type="evidence" value="ECO:0007669"/>
    <property type="project" value="TreeGrafter"/>
</dbReference>
<accession>A0A840A039</accession>
<protein>
    <submittedName>
        <fullName evidence="2">Rrf2 family nitric oxide-sensitive transcriptional repressor</fullName>
    </submittedName>
</protein>
<dbReference type="RefSeq" id="WP_183773549.1">
    <property type="nucleotide sequence ID" value="NZ_JACIDK010000003.1"/>
</dbReference>
<gene>
    <name evidence="2" type="ORF">GGQ61_002704</name>
</gene>
<dbReference type="SUPFAM" id="SSF46785">
    <property type="entry name" value="Winged helix' DNA-binding domain"/>
    <property type="match status" value="1"/>
</dbReference>
<dbReference type="GO" id="GO:0003677">
    <property type="term" value="F:DNA binding"/>
    <property type="evidence" value="ECO:0007669"/>
    <property type="project" value="UniProtKB-KW"/>
</dbReference>
<dbReference type="Proteomes" id="UP000530564">
    <property type="component" value="Unassembled WGS sequence"/>
</dbReference>
<sequence>MQLTQHTDFGLRLLIVLTRMEGGPISLPSFAAEQRLSYNHVSKVAQALVRTGFIRSLRGRNGGVALARSPADITVGEVVRALEPGMRMADCGACELRPGCETSSVLAEALAAFMAVLNKTTLAVAAQSARPAFAAWSAGKSVK</sequence>
<comment type="caution">
    <text evidence="2">The sequence shown here is derived from an EMBL/GenBank/DDBJ whole genome shotgun (WGS) entry which is preliminary data.</text>
</comment>
<dbReference type="InterPro" id="IPR036388">
    <property type="entry name" value="WH-like_DNA-bd_sf"/>
</dbReference>
<dbReference type="GO" id="GO:0005829">
    <property type="term" value="C:cytosol"/>
    <property type="evidence" value="ECO:0007669"/>
    <property type="project" value="TreeGrafter"/>
</dbReference>
<dbReference type="AlphaFoldDB" id="A0A840A039"/>
<evidence type="ECO:0000256" key="1">
    <source>
        <dbReference type="ARBA" id="ARBA00023125"/>
    </source>
</evidence>
<dbReference type="NCBIfam" id="TIGR00738">
    <property type="entry name" value="rrf2_super"/>
    <property type="match status" value="1"/>
</dbReference>
<dbReference type="Pfam" id="PF02082">
    <property type="entry name" value="Rrf2"/>
    <property type="match status" value="1"/>
</dbReference>
<dbReference type="EMBL" id="JACIDK010000003">
    <property type="protein sequence ID" value="MBB3891976.1"/>
    <property type="molecule type" value="Genomic_DNA"/>
</dbReference>
<reference evidence="2 3" key="1">
    <citation type="submission" date="2020-08" db="EMBL/GenBank/DDBJ databases">
        <title>Genomic Encyclopedia of Type Strains, Phase IV (KMG-IV): sequencing the most valuable type-strain genomes for metagenomic binning, comparative biology and taxonomic classification.</title>
        <authorList>
            <person name="Goeker M."/>
        </authorList>
    </citation>
    <scope>NUCLEOTIDE SEQUENCE [LARGE SCALE GENOMIC DNA]</scope>
    <source>
        <strain evidence="2 3">DSM 21793</strain>
    </source>
</reference>
<evidence type="ECO:0000313" key="3">
    <source>
        <dbReference type="Proteomes" id="UP000530564"/>
    </source>
</evidence>
<keyword evidence="1" id="KW-0238">DNA-binding</keyword>